<dbReference type="SMART" id="SM00387">
    <property type="entry name" value="HATPase_c"/>
    <property type="match status" value="1"/>
</dbReference>
<dbReference type="InterPro" id="IPR004105">
    <property type="entry name" value="CheA-like_dim"/>
</dbReference>
<dbReference type="OrthoDB" id="9803176at2"/>
<evidence type="ECO:0000256" key="6">
    <source>
        <dbReference type="ARBA" id="ARBA00022777"/>
    </source>
</evidence>
<dbReference type="GO" id="GO:0005737">
    <property type="term" value="C:cytoplasm"/>
    <property type="evidence" value="ECO:0007669"/>
    <property type="project" value="InterPro"/>
</dbReference>
<dbReference type="PROSITE" id="PS50851">
    <property type="entry name" value="CHEW"/>
    <property type="match status" value="1"/>
</dbReference>
<evidence type="ECO:0000256" key="10">
    <source>
        <dbReference type="SAM" id="MobiDB-lite"/>
    </source>
</evidence>
<dbReference type="Pfam" id="PF01584">
    <property type="entry name" value="CheW"/>
    <property type="match status" value="1"/>
</dbReference>
<evidence type="ECO:0000256" key="1">
    <source>
        <dbReference type="ARBA" id="ARBA00000085"/>
    </source>
</evidence>
<feature type="domain" description="HPt" evidence="13">
    <location>
        <begin position="1"/>
        <end position="101"/>
    </location>
</feature>
<gene>
    <name evidence="14" type="ORF">DEM27_27940</name>
</gene>
<dbReference type="InterPro" id="IPR051315">
    <property type="entry name" value="Bact_Chemotaxis_CheA"/>
</dbReference>
<dbReference type="PROSITE" id="PS50109">
    <property type="entry name" value="HIS_KIN"/>
    <property type="match status" value="1"/>
</dbReference>
<dbReference type="PANTHER" id="PTHR43395">
    <property type="entry name" value="SENSOR HISTIDINE KINASE CHEA"/>
    <property type="match status" value="1"/>
</dbReference>
<evidence type="ECO:0000256" key="2">
    <source>
        <dbReference type="ARBA" id="ARBA00012438"/>
    </source>
</evidence>
<evidence type="ECO:0000256" key="9">
    <source>
        <dbReference type="PROSITE-ProRule" id="PRU00110"/>
    </source>
</evidence>
<keyword evidence="4 9" id="KW-0597">Phosphoprotein</keyword>
<evidence type="ECO:0000259" key="11">
    <source>
        <dbReference type="PROSITE" id="PS50109"/>
    </source>
</evidence>
<dbReference type="SMART" id="SM00260">
    <property type="entry name" value="CheW"/>
    <property type="match status" value="1"/>
</dbReference>
<feature type="domain" description="CheW-like" evidence="12">
    <location>
        <begin position="521"/>
        <end position="651"/>
    </location>
</feature>
<dbReference type="InterPro" id="IPR005467">
    <property type="entry name" value="His_kinase_dom"/>
</dbReference>
<dbReference type="Gene3D" id="3.30.565.10">
    <property type="entry name" value="Histidine kinase-like ATPase, C-terminal domain"/>
    <property type="match status" value="1"/>
</dbReference>
<keyword evidence="15" id="KW-1185">Reference proteome</keyword>
<dbReference type="InterPro" id="IPR003594">
    <property type="entry name" value="HATPase_dom"/>
</dbReference>
<keyword evidence="7" id="KW-0902">Two-component regulatory system</keyword>
<feature type="domain" description="Histidine kinase" evidence="11">
    <location>
        <begin position="279"/>
        <end position="519"/>
    </location>
</feature>
<sequence>MDELIEQFAIEARELVQQASDDLMALEADTGNREHLESAFRAVHTLKGSVGLFDLGPMQDVLHRGEDLLSQARAGTIAVDATLVDPLLSVIEWVEDSIDAIVETGHLSDAQEKQASRLLGLLTSEMIGRETHEPTGPSTTIPDWAISLAELLSSDAHGAAIAIRYEPHPECFFNGDDPLALVARLPGLRHLSLSLREPPPSLRDYDPFRCTLVIEAICDGPLSKLQAEFRLIPDQVTLAELPRPDDQRKSAATDLPPERSADRQTTMRVDAARIDRLIEIAGELVTAKNGLVPLAEAARIQGDSALARRISSSHEEIERLVGSLYSAVTKARMIPLERTFRRFPRLVRETSTKLGKALDLVIEGETVEADREIVENLFEPLLHLIRNGLDHGIEHEGERVQSSKPARGRILLRARQRGDQIEIEVTDDGRGMDPERIRKAAVDRGLLTASRAAALSDGDALQLVFSPGFSTAAAVSDLSGRGVGLDVVQRSIQRLGGTLDMQSRPETGTSFTLKLPISFSMAQLMVVEVGGERYGIPISDILETVKVPTQAIQPIRAGRAFILRDRTIPLLDLADLLQIPHANAAGSDLKVLVARAGEDRIGVVVDAIAERAETLSRPLSGLLQGVTGIAGTTLLGDGRVLLVLDLKELIR</sequence>
<organism evidence="14 15">
    <name type="scientific">Metarhizobium album</name>
    <dbReference type="NCBI Taxonomy" id="2182425"/>
    <lineage>
        <taxon>Bacteria</taxon>
        <taxon>Pseudomonadati</taxon>
        <taxon>Pseudomonadota</taxon>
        <taxon>Alphaproteobacteria</taxon>
        <taxon>Hyphomicrobiales</taxon>
        <taxon>Rhizobiaceae</taxon>
        <taxon>Metarhizobium</taxon>
    </lineage>
</organism>
<accession>A0A2U2DI18</accession>
<reference evidence="14 15" key="1">
    <citation type="submission" date="2018-05" db="EMBL/GenBank/DDBJ databases">
        <title>The draft genome of strain NS-104.</title>
        <authorList>
            <person name="Hang P."/>
            <person name="Jiang J."/>
        </authorList>
    </citation>
    <scope>NUCLEOTIDE SEQUENCE [LARGE SCALE GENOMIC DNA]</scope>
    <source>
        <strain evidence="14 15">NS-104</strain>
    </source>
</reference>
<evidence type="ECO:0000256" key="7">
    <source>
        <dbReference type="ARBA" id="ARBA00023012"/>
    </source>
</evidence>
<dbReference type="InterPro" id="IPR004358">
    <property type="entry name" value="Sig_transdc_His_kin-like_C"/>
</dbReference>
<dbReference type="InterPro" id="IPR008207">
    <property type="entry name" value="Sig_transdc_His_kin_Hpt_dom"/>
</dbReference>
<dbReference type="SUPFAM" id="SSF50341">
    <property type="entry name" value="CheW-like"/>
    <property type="match status" value="1"/>
</dbReference>
<dbReference type="SUPFAM" id="SSF55874">
    <property type="entry name" value="ATPase domain of HSP90 chaperone/DNA topoisomerase II/histidine kinase"/>
    <property type="match status" value="1"/>
</dbReference>
<dbReference type="CDD" id="cd16916">
    <property type="entry name" value="HATPase_CheA-like"/>
    <property type="match status" value="1"/>
</dbReference>
<dbReference type="SMART" id="SM00073">
    <property type="entry name" value="HPT"/>
    <property type="match status" value="1"/>
</dbReference>
<dbReference type="SUPFAM" id="SSF47226">
    <property type="entry name" value="Histidine-containing phosphotransfer domain, HPT domain"/>
    <property type="match status" value="1"/>
</dbReference>
<evidence type="ECO:0000313" key="15">
    <source>
        <dbReference type="Proteomes" id="UP000245252"/>
    </source>
</evidence>
<comment type="catalytic activity">
    <reaction evidence="1">
        <text>ATP + protein L-histidine = ADP + protein N-phospho-L-histidine.</text>
        <dbReference type="EC" id="2.7.13.3"/>
    </reaction>
</comment>
<dbReference type="GO" id="GO:0006935">
    <property type="term" value="P:chemotaxis"/>
    <property type="evidence" value="ECO:0007669"/>
    <property type="project" value="InterPro"/>
</dbReference>
<dbReference type="RefSeq" id="WP_109461539.1">
    <property type="nucleotide sequence ID" value="NZ_QFBC01000019.1"/>
</dbReference>
<dbReference type="SMART" id="SM01231">
    <property type="entry name" value="H-kinase_dim"/>
    <property type="match status" value="1"/>
</dbReference>
<dbReference type="Pfam" id="PF01627">
    <property type="entry name" value="Hpt"/>
    <property type="match status" value="1"/>
</dbReference>
<evidence type="ECO:0000256" key="5">
    <source>
        <dbReference type="ARBA" id="ARBA00022679"/>
    </source>
</evidence>
<dbReference type="InterPro" id="IPR002545">
    <property type="entry name" value="CheW-lke_dom"/>
</dbReference>
<dbReference type="Pfam" id="PF02518">
    <property type="entry name" value="HATPase_c"/>
    <property type="match status" value="1"/>
</dbReference>
<keyword evidence="5" id="KW-0808">Transferase</keyword>
<feature type="modified residue" description="Phosphohistidine" evidence="9">
    <location>
        <position position="44"/>
    </location>
</feature>
<feature type="region of interest" description="Disordered" evidence="10">
    <location>
        <begin position="241"/>
        <end position="265"/>
    </location>
</feature>
<evidence type="ECO:0000256" key="8">
    <source>
        <dbReference type="ARBA" id="ARBA00035100"/>
    </source>
</evidence>
<evidence type="ECO:0000256" key="4">
    <source>
        <dbReference type="ARBA" id="ARBA00022553"/>
    </source>
</evidence>
<dbReference type="InterPro" id="IPR036890">
    <property type="entry name" value="HATPase_C_sf"/>
</dbReference>
<dbReference type="Gene3D" id="1.20.120.160">
    <property type="entry name" value="HPT domain"/>
    <property type="match status" value="1"/>
</dbReference>
<evidence type="ECO:0000259" key="12">
    <source>
        <dbReference type="PROSITE" id="PS50851"/>
    </source>
</evidence>
<dbReference type="InterPro" id="IPR036061">
    <property type="entry name" value="CheW-like_dom_sf"/>
</dbReference>
<dbReference type="Gene3D" id="1.10.287.560">
    <property type="entry name" value="Histidine kinase CheA-like, homodimeric domain"/>
    <property type="match status" value="1"/>
</dbReference>
<keyword evidence="6" id="KW-0418">Kinase</keyword>
<dbReference type="EC" id="2.7.13.3" evidence="2"/>
<dbReference type="InterPro" id="IPR036641">
    <property type="entry name" value="HPT_dom_sf"/>
</dbReference>
<dbReference type="InterPro" id="IPR036097">
    <property type="entry name" value="HisK_dim/P_sf"/>
</dbReference>
<evidence type="ECO:0000313" key="14">
    <source>
        <dbReference type="EMBL" id="PWE52924.1"/>
    </source>
</evidence>
<dbReference type="SUPFAM" id="SSF47384">
    <property type="entry name" value="Homodimeric domain of signal transducing histidine kinase"/>
    <property type="match status" value="1"/>
</dbReference>
<dbReference type="PANTHER" id="PTHR43395:SF1">
    <property type="entry name" value="CHEMOTAXIS PROTEIN CHEA"/>
    <property type="match status" value="1"/>
</dbReference>
<dbReference type="EMBL" id="QFBC01000019">
    <property type="protein sequence ID" value="PWE52924.1"/>
    <property type="molecule type" value="Genomic_DNA"/>
</dbReference>
<comment type="caution">
    <text evidence="14">The sequence shown here is derived from an EMBL/GenBank/DDBJ whole genome shotgun (WGS) entry which is preliminary data.</text>
</comment>
<evidence type="ECO:0000256" key="3">
    <source>
        <dbReference type="ARBA" id="ARBA00021495"/>
    </source>
</evidence>
<feature type="compositionally biased region" description="Basic and acidic residues" evidence="10">
    <location>
        <begin position="242"/>
        <end position="262"/>
    </location>
</feature>
<dbReference type="GO" id="GO:0000155">
    <property type="term" value="F:phosphorelay sensor kinase activity"/>
    <property type="evidence" value="ECO:0007669"/>
    <property type="project" value="InterPro"/>
</dbReference>
<dbReference type="InterPro" id="IPR037006">
    <property type="entry name" value="CheA-like_homodim_sf"/>
</dbReference>
<dbReference type="AlphaFoldDB" id="A0A2U2DI18"/>
<protein>
    <recommendedName>
        <fullName evidence="3">Chemotaxis protein CheA</fullName>
        <ecNumber evidence="2">2.7.13.3</ecNumber>
    </recommendedName>
</protein>
<dbReference type="Pfam" id="PF02895">
    <property type="entry name" value="H-kinase_dim"/>
    <property type="match status" value="1"/>
</dbReference>
<dbReference type="PRINTS" id="PR00344">
    <property type="entry name" value="BCTRLSENSOR"/>
</dbReference>
<dbReference type="Gene3D" id="2.30.30.40">
    <property type="entry name" value="SH3 Domains"/>
    <property type="match status" value="1"/>
</dbReference>
<name>A0A2U2DI18_9HYPH</name>
<dbReference type="PROSITE" id="PS50894">
    <property type="entry name" value="HPT"/>
    <property type="match status" value="1"/>
</dbReference>
<dbReference type="CDD" id="cd00088">
    <property type="entry name" value="HPT"/>
    <property type="match status" value="1"/>
</dbReference>
<dbReference type="Proteomes" id="UP000245252">
    <property type="component" value="Unassembled WGS sequence"/>
</dbReference>
<comment type="function">
    <text evidence="8">Involved in the transmission of sensory signals from the chemoreceptors to the flagellar motors. CheA is autophosphorylated; it can transfer its phosphate group to either CheB or CheY.</text>
</comment>
<evidence type="ECO:0000259" key="13">
    <source>
        <dbReference type="PROSITE" id="PS50894"/>
    </source>
</evidence>
<proteinExistence type="predicted"/>
<dbReference type="FunFam" id="3.30.565.10:FF:000016">
    <property type="entry name" value="Chemotaxis protein CheA, putative"/>
    <property type="match status" value="1"/>
</dbReference>